<dbReference type="CDD" id="cd01949">
    <property type="entry name" value="GGDEF"/>
    <property type="match status" value="1"/>
</dbReference>
<protein>
    <recommendedName>
        <fullName evidence="1">diguanylate cyclase</fullName>
        <ecNumber evidence="1">2.7.7.65</ecNumber>
    </recommendedName>
</protein>
<dbReference type="GO" id="GO:0005886">
    <property type="term" value="C:plasma membrane"/>
    <property type="evidence" value="ECO:0007669"/>
    <property type="project" value="TreeGrafter"/>
</dbReference>
<organism evidence="4 5">
    <name type="scientific">Pararobbsia silviterrae</name>
    <dbReference type="NCBI Taxonomy" id="1792498"/>
    <lineage>
        <taxon>Bacteria</taxon>
        <taxon>Pseudomonadati</taxon>
        <taxon>Pseudomonadota</taxon>
        <taxon>Betaproteobacteria</taxon>
        <taxon>Burkholderiales</taxon>
        <taxon>Burkholderiaceae</taxon>
        <taxon>Pararobbsia</taxon>
    </lineage>
</organism>
<dbReference type="Proteomes" id="UP000270342">
    <property type="component" value="Unassembled WGS sequence"/>
</dbReference>
<dbReference type="OrthoDB" id="9813903at2"/>
<dbReference type="InterPro" id="IPR000160">
    <property type="entry name" value="GGDEF_dom"/>
</dbReference>
<dbReference type="AlphaFoldDB" id="A0A494XVX4"/>
<dbReference type="InterPro" id="IPR029016">
    <property type="entry name" value="GAF-like_dom_sf"/>
</dbReference>
<dbReference type="Pfam" id="PF00990">
    <property type="entry name" value="GGDEF"/>
    <property type="match status" value="1"/>
</dbReference>
<dbReference type="GO" id="GO:0052621">
    <property type="term" value="F:diguanylate cyclase activity"/>
    <property type="evidence" value="ECO:0007669"/>
    <property type="project" value="UniProtKB-EC"/>
</dbReference>
<dbReference type="Gene3D" id="3.30.450.40">
    <property type="match status" value="1"/>
</dbReference>
<dbReference type="SMART" id="SM00267">
    <property type="entry name" value="GGDEF"/>
    <property type="match status" value="1"/>
</dbReference>
<dbReference type="PANTHER" id="PTHR45138:SF9">
    <property type="entry name" value="DIGUANYLATE CYCLASE DGCM-RELATED"/>
    <property type="match status" value="1"/>
</dbReference>
<keyword evidence="5" id="KW-1185">Reference proteome</keyword>
<dbReference type="RefSeq" id="WP_121087447.1">
    <property type="nucleotide sequence ID" value="NZ_RBZU01000005.1"/>
</dbReference>
<dbReference type="InterPro" id="IPR029787">
    <property type="entry name" value="Nucleotide_cyclase"/>
</dbReference>
<comment type="caution">
    <text evidence="4">The sequence shown here is derived from an EMBL/GenBank/DDBJ whole genome shotgun (WGS) entry which is preliminary data.</text>
</comment>
<dbReference type="SUPFAM" id="SSF55073">
    <property type="entry name" value="Nucleotide cyclase"/>
    <property type="match status" value="1"/>
</dbReference>
<dbReference type="FunFam" id="3.30.70.270:FF:000001">
    <property type="entry name" value="Diguanylate cyclase domain protein"/>
    <property type="match status" value="1"/>
</dbReference>
<dbReference type="GO" id="GO:0043709">
    <property type="term" value="P:cell adhesion involved in single-species biofilm formation"/>
    <property type="evidence" value="ECO:0007669"/>
    <property type="project" value="TreeGrafter"/>
</dbReference>
<evidence type="ECO:0000256" key="1">
    <source>
        <dbReference type="ARBA" id="ARBA00012528"/>
    </source>
</evidence>
<gene>
    <name evidence="4" type="ORF">D7S86_14080</name>
</gene>
<dbReference type="InterPro" id="IPR050469">
    <property type="entry name" value="Diguanylate_Cyclase"/>
</dbReference>
<feature type="domain" description="GGDEF" evidence="3">
    <location>
        <begin position="224"/>
        <end position="363"/>
    </location>
</feature>
<evidence type="ECO:0000313" key="4">
    <source>
        <dbReference type="EMBL" id="RKP54761.1"/>
    </source>
</evidence>
<proteinExistence type="predicted"/>
<name>A0A494XVX4_9BURK</name>
<evidence type="ECO:0000256" key="2">
    <source>
        <dbReference type="ARBA" id="ARBA00034247"/>
    </source>
</evidence>
<reference evidence="4 5" key="1">
    <citation type="submission" date="2018-10" db="EMBL/GenBank/DDBJ databases">
        <title>Robbsia sp. DHC34, isolated from soil.</title>
        <authorList>
            <person name="Gao Z.-H."/>
            <person name="Qiu L.-H."/>
        </authorList>
    </citation>
    <scope>NUCLEOTIDE SEQUENCE [LARGE SCALE GENOMIC DNA]</scope>
    <source>
        <strain evidence="4 5">DHC34</strain>
    </source>
</reference>
<dbReference type="PANTHER" id="PTHR45138">
    <property type="entry name" value="REGULATORY COMPONENTS OF SENSORY TRANSDUCTION SYSTEM"/>
    <property type="match status" value="1"/>
</dbReference>
<evidence type="ECO:0000259" key="3">
    <source>
        <dbReference type="PROSITE" id="PS50887"/>
    </source>
</evidence>
<dbReference type="Gene3D" id="3.30.70.270">
    <property type="match status" value="1"/>
</dbReference>
<dbReference type="EC" id="2.7.7.65" evidence="1"/>
<comment type="catalytic activity">
    <reaction evidence="2">
        <text>2 GTP = 3',3'-c-di-GMP + 2 diphosphate</text>
        <dbReference type="Rhea" id="RHEA:24898"/>
        <dbReference type="ChEBI" id="CHEBI:33019"/>
        <dbReference type="ChEBI" id="CHEBI:37565"/>
        <dbReference type="ChEBI" id="CHEBI:58805"/>
        <dbReference type="EC" id="2.7.7.65"/>
    </reaction>
</comment>
<evidence type="ECO:0000313" key="5">
    <source>
        <dbReference type="Proteomes" id="UP000270342"/>
    </source>
</evidence>
<dbReference type="GO" id="GO:1902201">
    <property type="term" value="P:negative regulation of bacterial-type flagellum-dependent cell motility"/>
    <property type="evidence" value="ECO:0007669"/>
    <property type="project" value="TreeGrafter"/>
</dbReference>
<dbReference type="EMBL" id="RBZU01000005">
    <property type="protein sequence ID" value="RKP54761.1"/>
    <property type="molecule type" value="Genomic_DNA"/>
</dbReference>
<dbReference type="PROSITE" id="PS50887">
    <property type="entry name" value="GGDEF"/>
    <property type="match status" value="1"/>
</dbReference>
<sequence>MNEPTESVLADRLRLLVQTVQRNETTLKRFQRIELALISAQGIDAYFDTLFGRLPVDFALSWVGLWLDENTKLVSELFGQDALRDVANQCLKLGNRRDPGLVDALDRGEPWLGMPDHGNLGGTLLSMFTPANVESMIVLPLLHQDATLGFLCLASDDPDRFARGMATDLLERFATVAAASLDNVGHRERLKRIGLTDPLTDLANRRYFDERLRGEVMRSARHGAPLACIFFDIDHFKHINDLHGHSAGDRALIAVARAARRQMRLADTLSRYGGEEFAGLLLHADRTGALAAAERIRKAVQELDVLDDQGGRMVLTVSVGIAMLRAVDGANSMSSAVALVAAADRAMYLAKHNGRNRVEIVDIAP</sequence>
<dbReference type="InterPro" id="IPR043128">
    <property type="entry name" value="Rev_trsase/Diguanyl_cyclase"/>
</dbReference>
<dbReference type="SUPFAM" id="SSF55781">
    <property type="entry name" value="GAF domain-like"/>
    <property type="match status" value="1"/>
</dbReference>
<accession>A0A494XVX4</accession>
<dbReference type="NCBIfam" id="TIGR00254">
    <property type="entry name" value="GGDEF"/>
    <property type="match status" value="1"/>
</dbReference>